<comment type="subcellular location">
    <subcellularLocation>
        <location evidence="1">Cell inner membrane</location>
        <topology evidence="1">Peripheral membrane protein</topology>
    </subcellularLocation>
</comment>
<evidence type="ECO:0000259" key="10">
    <source>
        <dbReference type="PROSITE" id="PS50893"/>
    </source>
</evidence>
<comment type="caution">
    <text evidence="11">The sequence shown here is derived from an EMBL/GenBank/DDBJ whole genome shotgun (WGS) entry which is preliminary data.</text>
</comment>
<keyword evidence="8" id="KW-1278">Translocase</keyword>
<dbReference type="InterPro" id="IPR050388">
    <property type="entry name" value="ABC_Ni/Peptide_Import"/>
</dbReference>
<keyword evidence="9" id="KW-0472">Membrane</keyword>
<dbReference type="InterPro" id="IPR003439">
    <property type="entry name" value="ABC_transporter-like_ATP-bd"/>
</dbReference>
<dbReference type="OrthoDB" id="7374568at2"/>
<proteinExistence type="inferred from homology"/>
<dbReference type="Gene3D" id="3.40.50.300">
    <property type="entry name" value="P-loop containing nucleotide triphosphate hydrolases"/>
    <property type="match status" value="1"/>
</dbReference>
<evidence type="ECO:0000256" key="8">
    <source>
        <dbReference type="ARBA" id="ARBA00022967"/>
    </source>
</evidence>
<dbReference type="EMBL" id="QOKZ01000017">
    <property type="protein sequence ID" value="RMC30462.1"/>
    <property type="molecule type" value="Genomic_DNA"/>
</dbReference>
<dbReference type="SUPFAM" id="SSF52540">
    <property type="entry name" value="P-loop containing nucleoside triphosphate hydrolases"/>
    <property type="match status" value="1"/>
</dbReference>
<protein>
    <submittedName>
        <fullName evidence="11">ABC transporter ATP-binding protein</fullName>
    </submittedName>
</protein>
<dbReference type="CDD" id="cd03257">
    <property type="entry name" value="ABC_NikE_OppD_transporters"/>
    <property type="match status" value="1"/>
</dbReference>
<keyword evidence="7 11" id="KW-0067">ATP-binding</keyword>
<comment type="similarity">
    <text evidence="2">Belongs to the ABC transporter superfamily.</text>
</comment>
<dbReference type="GO" id="GO:0016887">
    <property type="term" value="F:ATP hydrolysis activity"/>
    <property type="evidence" value="ECO:0007669"/>
    <property type="project" value="InterPro"/>
</dbReference>
<dbReference type="InterPro" id="IPR027417">
    <property type="entry name" value="P-loop_NTPase"/>
</dbReference>
<dbReference type="GO" id="GO:0005524">
    <property type="term" value="F:ATP binding"/>
    <property type="evidence" value="ECO:0007669"/>
    <property type="project" value="UniProtKB-KW"/>
</dbReference>
<evidence type="ECO:0000256" key="1">
    <source>
        <dbReference type="ARBA" id="ARBA00004417"/>
    </source>
</evidence>
<evidence type="ECO:0000256" key="6">
    <source>
        <dbReference type="ARBA" id="ARBA00022741"/>
    </source>
</evidence>
<evidence type="ECO:0000256" key="9">
    <source>
        <dbReference type="ARBA" id="ARBA00023136"/>
    </source>
</evidence>
<keyword evidence="4" id="KW-1003">Cell membrane</keyword>
<sequence>MTPEPVLSVRNLNIRFRDETRVTHAVRDLSFDLGVEKLGIVGESGSGKSQTGRALMRLSPPSAQITAERLRFGKLDLLKASESQMMRIRGNEIAMILQDPKYSLNPLIRVGKQIAEAYRLHRDGSMRDARDHAMAMLEKVHIRNPERVYNLYPHEVSGGMGQRIMIAMMLIAEPKLIIADEPTSALDVTVRRQVLSVLQELVEDAGASLIFISHDLNLVADFCDRVMVMYQGRALETLPSAELGRARHPYTRGLLDSLPRLDHPCAELAVPVRDPAWLDAPSGQ</sequence>
<organism evidence="11 12">
    <name type="scientific">Paracoccus alkanivorans</name>
    <dbReference type="NCBI Taxonomy" id="2116655"/>
    <lineage>
        <taxon>Bacteria</taxon>
        <taxon>Pseudomonadati</taxon>
        <taxon>Pseudomonadota</taxon>
        <taxon>Alphaproteobacteria</taxon>
        <taxon>Rhodobacterales</taxon>
        <taxon>Paracoccaceae</taxon>
        <taxon>Paracoccus</taxon>
    </lineage>
</organism>
<evidence type="ECO:0000313" key="12">
    <source>
        <dbReference type="Proteomes" id="UP000273516"/>
    </source>
</evidence>
<dbReference type="PANTHER" id="PTHR43297:SF14">
    <property type="entry name" value="ATPASE AAA-TYPE CORE DOMAIN-CONTAINING PROTEIN"/>
    <property type="match status" value="1"/>
</dbReference>
<keyword evidence="3" id="KW-0813">Transport</keyword>
<dbReference type="Pfam" id="PF00005">
    <property type="entry name" value="ABC_tran"/>
    <property type="match status" value="1"/>
</dbReference>
<dbReference type="FunFam" id="3.40.50.300:FF:000016">
    <property type="entry name" value="Oligopeptide ABC transporter ATP-binding component"/>
    <property type="match status" value="1"/>
</dbReference>
<evidence type="ECO:0000256" key="2">
    <source>
        <dbReference type="ARBA" id="ARBA00005417"/>
    </source>
</evidence>
<evidence type="ECO:0000256" key="7">
    <source>
        <dbReference type="ARBA" id="ARBA00022840"/>
    </source>
</evidence>
<dbReference type="SMART" id="SM00382">
    <property type="entry name" value="AAA"/>
    <property type="match status" value="1"/>
</dbReference>
<dbReference type="PANTHER" id="PTHR43297">
    <property type="entry name" value="OLIGOPEPTIDE TRANSPORT ATP-BINDING PROTEIN APPD"/>
    <property type="match status" value="1"/>
</dbReference>
<dbReference type="GO" id="GO:0005886">
    <property type="term" value="C:plasma membrane"/>
    <property type="evidence" value="ECO:0007669"/>
    <property type="project" value="UniProtKB-SubCell"/>
</dbReference>
<dbReference type="AlphaFoldDB" id="A0A3M0LYB9"/>
<feature type="domain" description="ABC transporter" evidence="10">
    <location>
        <begin position="9"/>
        <end position="256"/>
    </location>
</feature>
<dbReference type="PROSITE" id="PS50893">
    <property type="entry name" value="ABC_TRANSPORTER_2"/>
    <property type="match status" value="1"/>
</dbReference>
<gene>
    <name evidence="11" type="ORF">C9E81_21645</name>
</gene>
<evidence type="ECO:0000313" key="11">
    <source>
        <dbReference type="EMBL" id="RMC30462.1"/>
    </source>
</evidence>
<keyword evidence="6" id="KW-0547">Nucleotide-binding</keyword>
<keyword evidence="12" id="KW-1185">Reference proteome</keyword>
<evidence type="ECO:0000256" key="3">
    <source>
        <dbReference type="ARBA" id="ARBA00022448"/>
    </source>
</evidence>
<accession>A0A3M0LYB9</accession>
<dbReference type="Proteomes" id="UP000273516">
    <property type="component" value="Unassembled WGS sequence"/>
</dbReference>
<reference evidence="11 12" key="1">
    <citation type="submission" date="2018-07" db="EMBL/GenBank/DDBJ databases">
        <authorList>
            <person name="Zhang Y."/>
            <person name="Wang L."/>
            <person name="Ma S."/>
        </authorList>
    </citation>
    <scope>NUCLEOTIDE SEQUENCE [LARGE SCALE GENOMIC DNA]</scope>
    <source>
        <strain evidence="11 12">4-2</strain>
    </source>
</reference>
<keyword evidence="5" id="KW-0997">Cell inner membrane</keyword>
<dbReference type="InterPro" id="IPR003593">
    <property type="entry name" value="AAA+_ATPase"/>
</dbReference>
<evidence type="ECO:0000256" key="5">
    <source>
        <dbReference type="ARBA" id="ARBA00022519"/>
    </source>
</evidence>
<evidence type="ECO:0000256" key="4">
    <source>
        <dbReference type="ARBA" id="ARBA00022475"/>
    </source>
</evidence>
<name>A0A3M0LYB9_9RHOB</name>
<dbReference type="GO" id="GO:0055085">
    <property type="term" value="P:transmembrane transport"/>
    <property type="evidence" value="ECO:0007669"/>
    <property type="project" value="UniProtKB-ARBA"/>
</dbReference>